<organism evidence="2 3">
    <name type="scientific">Escallonia herrerae</name>
    <dbReference type="NCBI Taxonomy" id="1293975"/>
    <lineage>
        <taxon>Eukaryota</taxon>
        <taxon>Viridiplantae</taxon>
        <taxon>Streptophyta</taxon>
        <taxon>Embryophyta</taxon>
        <taxon>Tracheophyta</taxon>
        <taxon>Spermatophyta</taxon>
        <taxon>Magnoliopsida</taxon>
        <taxon>eudicotyledons</taxon>
        <taxon>Gunneridae</taxon>
        <taxon>Pentapetalae</taxon>
        <taxon>asterids</taxon>
        <taxon>campanulids</taxon>
        <taxon>Escalloniales</taxon>
        <taxon>Escalloniaceae</taxon>
        <taxon>Escallonia</taxon>
    </lineage>
</organism>
<dbReference type="PANTHER" id="PTHR46407:SF21">
    <property type="entry name" value="F-BOX_KELCH-REPEAT PROTEIN SKIP20"/>
    <property type="match status" value="1"/>
</dbReference>
<dbReference type="AlphaFoldDB" id="A0AA89B5Z6"/>
<gene>
    <name evidence="2" type="ORF">RJ639_037234</name>
</gene>
<dbReference type="GO" id="GO:2000762">
    <property type="term" value="P:regulation of phenylpropanoid metabolic process"/>
    <property type="evidence" value="ECO:0007669"/>
    <property type="project" value="InterPro"/>
</dbReference>
<dbReference type="Proteomes" id="UP001188597">
    <property type="component" value="Unassembled WGS sequence"/>
</dbReference>
<evidence type="ECO:0000313" key="2">
    <source>
        <dbReference type="EMBL" id="KAK3030884.1"/>
    </source>
</evidence>
<dbReference type="PANTHER" id="PTHR46407">
    <property type="entry name" value="OS02G0208700 PROTEIN"/>
    <property type="match status" value="1"/>
</dbReference>
<dbReference type="Gene3D" id="1.20.1280.50">
    <property type="match status" value="1"/>
</dbReference>
<accession>A0AA89B5Z6</accession>
<comment type="caution">
    <text evidence="2">The sequence shown here is derived from an EMBL/GenBank/DDBJ whole genome shotgun (WGS) entry which is preliminary data.</text>
</comment>
<dbReference type="SUPFAM" id="SSF81383">
    <property type="entry name" value="F-box domain"/>
    <property type="match status" value="1"/>
</dbReference>
<dbReference type="GO" id="GO:0005829">
    <property type="term" value="C:cytosol"/>
    <property type="evidence" value="ECO:0007669"/>
    <property type="project" value="TreeGrafter"/>
</dbReference>
<reference evidence="2" key="1">
    <citation type="submission" date="2022-12" db="EMBL/GenBank/DDBJ databases">
        <title>Draft genome assemblies for two species of Escallonia (Escalloniales).</title>
        <authorList>
            <person name="Chanderbali A."/>
            <person name="Dervinis C."/>
            <person name="Anghel I."/>
            <person name="Soltis D."/>
            <person name="Soltis P."/>
            <person name="Zapata F."/>
        </authorList>
    </citation>
    <scope>NUCLEOTIDE SEQUENCE</scope>
    <source>
        <strain evidence="2">UCBG64.0493</strain>
        <tissue evidence="2">Leaf</tissue>
    </source>
</reference>
<protein>
    <recommendedName>
        <fullName evidence="1">F-box domain-containing protein</fullName>
    </recommendedName>
</protein>
<sequence length="190" mass="21463">MYLYADEKMLPAQHQQLIPGLPDDIGLECLSRVPFQFHFHMKFVCHRWHSLISHPSFLSERHRTAHAELLLCLVQALPPSFKRNKRTRPSQECASIGGGLRHYCGQVADAAAYGRERDECQGLSWPGDSSGGFLVHQQFIPELPDDIAMECSTIPFPFHFGIELSARFYNLVFPILQFLKNDAGPGMPGI</sequence>
<dbReference type="InterPro" id="IPR044595">
    <property type="entry name" value="KMD1-4"/>
</dbReference>
<dbReference type="CDD" id="cd22152">
    <property type="entry name" value="F-box_AtAFR-like"/>
    <property type="match status" value="1"/>
</dbReference>
<dbReference type="Pfam" id="PF00646">
    <property type="entry name" value="F-box"/>
    <property type="match status" value="1"/>
</dbReference>
<name>A0AA89B5Z6_9ASTE</name>
<dbReference type="GO" id="GO:0080037">
    <property type="term" value="P:negative regulation of cytokinin-activated signaling pathway"/>
    <property type="evidence" value="ECO:0007669"/>
    <property type="project" value="InterPro"/>
</dbReference>
<dbReference type="InterPro" id="IPR001810">
    <property type="entry name" value="F-box_dom"/>
</dbReference>
<evidence type="ECO:0000259" key="1">
    <source>
        <dbReference type="SMART" id="SM00256"/>
    </source>
</evidence>
<dbReference type="EMBL" id="JAVXUP010000324">
    <property type="protein sequence ID" value="KAK3030884.1"/>
    <property type="molecule type" value="Genomic_DNA"/>
</dbReference>
<dbReference type="InterPro" id="IPR036047">
    <property type="entry name" value="F-box-like_dom_sf"/>
</dbReference>
<evidence type="ECO:0000313" key="3">
    <source>
        <dbReference type="Proteomes" id="UP001188597"/>
    </source>
</evidence>
<keyword evidence="3" id="KW-1185">Reference proteome</keyword>
<feature type="domain" description="F-box" evidence="1">
    <location>
        <begin position="21"/>
        <end position="61"/>
    </location>
</feature>
<dbReference type="SMART" id="SM00256">
    <property type="entry name" value="FBOX"/>
    <property type="match status" value="1"/>
</dbReference>
<proteinExistence type="predicted"/>